<dbReference type="Pfam" id="PF01370">
    <property type="entry name" value="Epimerase"/>
    <property type="match status" value="1"/>
</dbReference>
<proteinExistence type="predicted"/>
<dbReference type="PANTHER" id="PTHR43162">
    <property type="match status" value="1"/>
</dbReference>
<reference evidence="3" key="1">
    <citation type="journal article" date="2019" name="Int. J. Syst. Evol. Microbiol.">
        <title>The Global Catalogue of Microorganisms (GCM) 10K type strain sequencing project: providing services to taxonomists for standard genome sequencing and annotation.</title>
        <authorList>
            <consortium name="The Broad Institute Genomics Platform"/>
            <consortium name="The Broad Institute Genome Sequencing Center for Infectious Disease"/>
            <person name="Wu L."/>
            <person name="Ma J."/>
        </authorList>
    </citation>
    <scope>NUCLEOTIDE SEQUENCE [LARGE SCALE GENOMIC DNA]</scope>
    <source>
        <strain evidence="3">CGMCC 4.7289</strain>
    </source>
</reference>
<dbReference type="PANTHER" id="PTHR43162:SF1">
    <property type="entry name" value="PRESTALK A DIFFERENTIATION PROTEIN A"/>
    <property type="match status" value="1"/>
</dbReference>
<name>A0ABV8LQS5_9ACTN</name>
<sequence length="269" mass="28184">MFLVTGATGVVGRAAVRLLVERGVKVAAVTRDPHAALPSEAQLVHPDEVTALGGVDGVLLSPRAFGDRLADVAALRPERIVVVSSLTIPYPAGEARFREHFIATEDAVRAMGPEWTMLRCADFAANTFAWAGQIKATGTVRGAYAAARTSTVDERDLAEVGVLALTADGHTGEAYVLTGEQSLSQADKVAAIGAAVGRELAFVEMEPEAVRQGMLAAGLPAEVPARLLGSQADYAREAGPTTDTVRRLLGRPARSFQTWAADHAAAFTA</sequence>
<dbReference type="Gene3D" id="3.40.50.720">
    <property type="entry name" value="NAD(P)-binding Rossmann-like Domain"/>
    <property type="match status" value="1"/>
</dbReference>
<dbReference type="InterPro" id="IPR036291">
    <property type="entry name" value="NAD(P)-bd_dom_sf"/>
</dbReference>
<evidence type="ECO:0000313" key="2">
    <source>
        <dbReference type="EMBL" id="MFC4132672.1"/>
    </source>
</evidence>
<keyword evidence="3" id="KW-1185">Reference proteome</keyword>
<protein>
    <submittedName>
        <fullName evidence="2">NAD-dependent epimerase/dehydratase family protein</fullName>
    </submittedName>
</protein>
<dbReference type="SUPFAM" id="SSF51735">
    <property type="entry name" value="NAD(P)-binding Rossmann-fold domains"/>
    <property type="match status" value="1"/>
</dbReference>
<dbReference type="Proteomes" id="UP001595816">
    <property type="component" value="Unassembled WGS sequence"/>
</dbReference>
<evidence type="ECO:0000313" key="3">
    <source>
        <dbReference type="Proteomes" id="UP001595816"/>
    </source>
</evidence>
<accession>A0ABV8LQS5</accession>
<organism evidence="2 3">
    <name type="scientific">Hamadaea flava</name>
    <dbReference type="NCBI Taxonomy" id="1742688"/>
    <lineage>
        <taxon>Bacteria</taxon>
        <taxon>Bacillati</taxon>
        <taxon>Actinomycetota</taxon>
        <taxon>Actinomycetes</taxon>
        <taxon>Micromonosporales</taxon>
        <taxon>Micromonosporaceae</taxon>
        <taxon>Hamadaea</taxon>
    </lineage>
</organism>
<dbReference type="EMBL" id="JBHSAY010000009">
    <property type="protein sequence ID" value="MFC4132672.1"/>
    <property type="molecule type" value="Genomic_DNA"/>
</dbReference>
<gene>
    <name evidence="2" type="ORF">ACFOZ4_18845</name>
</gene>
<comment type="caution">
    <text evidence="2">The sequence shown here is derived from an EMBL/GenBank/DDBJ whole genome shotgun (WGS) entry which is preliminary data.</text>
</comment>
<dbReference type="InterPro" id="IPR001509">
    <property type="entry name" value="Epimerase_deHydtase"/>
</dbReference>
<dbReference type="Gene3D" id="3.90.25.10">
    <property type="entry name" value="UDP-galactose 4-epimerase, domain 1"/>
    <property type="match status" value="1"/>
</dbReference>
<dbReference type="RefSeq" id="WP_253752826.1">
    <property type="nucleotide sequence ID" value="NZ_JAMZDZ010000001.1"/>
</dbReference>
<dbReference type="InterPro" id="IPR051604">
    <property type="entry name" value="Ergot_Alk_Oxidoreductase"/>
</dbReference>
<feature type="domain" description="NAD-dependent epimerase/dehydratase" evidence="1">
    <location>
        <begin position="3"/>
        <end position="39"/>
    </location>
</feature>
<evidence type="ECO:0000259" key="1">
    <source>
        <dbReference type="Pfam" id="PF01370"/>
    </source>
</evidence>